<proteinExistence type="predicted"/>
<dbReference type="AlphaFoldDB" id="A0A382XVF2"/>
<accession>A0A382XVF2</accession>
<sequence>MPGLIKIVGIAGMVFFLSACGIKGGG</sequence>
<gene>
    <name evidence="1" type="ORF">METZ01_LOCUS427880</name>
</gene>
<dbReference type="EMBL" id="UINC01170800">
    <property type="protein sequence ID" value="SVD75026.1"/>
    <property type="molecule type" value="Genomic_DNA"/>
</dbReference>
<name>A0A382XVF2_9ZZZZ</name>
<feature type="non-terminal residue" evidence="1">
    <location>
        <position position="26"/>
    </location>
</feature>
<protein>
    <recommendedName>
        <fullName evidence="2">Lipoprotein</fullName>
    </recommendedName>
</protein>
<evidence type="ECO:0000313" key="1">
    <source>
        <dbReference type="EMBL" id="SVD75026.1"/>
    </source>
</evidence>
<reference evidence="1" key="1">
    <citation type="submission" date="2018-05" db="EMBL/GenBank/DDBJ databases">
        <authorList>
            <person name="Lanie J.A."/>
            <person name="Ng W.-L."/>
            <person name="Kazmierczak K.M."/>
            <person name="Andrzejewski T.M."/>
            <person name="Davidsen T.M."/>
            <person name="Wayne K.J."/>
            <person name="Tettelin H."/>
            <person name="Glass J.I."/>
            <person name="Rusch D."/>
            <person name="Podicherti R."/>
            <person name="Tsui H.-C.T."/>
            <person name="Winkler M.E."/>
        </authorList>
    </citation>
    <scope>NUCLEOTIDE SEQUENCE</scope>
</reference>
<dbReference type="PROSITE" id="PS51257">
    <property type="entry name" value="PROKAR_LIPOPROTEIN"/>
    <property type="match status" value="1"/>
</dbReference>
<organism evidence="1">
    <name type="scientific">marine metagenome</name>
    <dbReference type="NCBI Taxonomy" id="408172"/>
    <lineage>
        <taxon>unclassified sequences</taxon>
        <taxon>metagenomes</taxon>
        <taxon>ecological metagenomes</taxon>
    </lineage>
</organism>
<evidence type="ECO:0008006" key="2">
    <source>
        <dbReference type="Google" id="ProtNLM"/>
    </source>
</evidence>